<evidence type="ECO:0008006" key="7">
    <source>
        <dbReference type="Google" id="ProtNLM"/>
    </source>
</evidence>
<evidence type="ECO:0000256" key="2">
    <source>
        <dbReference type="ARBA" id="ARBA00022679"/>
    </source>
</evidence>
<evidence type="ECO:0000313" key="6">
    <source>
        <dbReference type="Proteomes" id="UP001634007"/>
    </source>
</evidence>
<keyword evidence="1" id="KW-0489">Methyltransferase</keyword>
<dbReference type="Proteomes" id="UP001634007">
    <property type="component" value="Unassembled WGS sequence"/>
</dbReference>
<name>A0ABD3K3N7_EUCGL</name>
<dbReference type="InterPro" id="IPR005299">
    <property type="entry name" value="MeTrfase_7"/>
</dbReference>
<keyword evidence="3" id="KW-0479">Metal-binding</keyword>
<dbReference type="Gene3D" id="1.10.1200.270">
    <property type="entry name" value="Methyltransferase, alpha-helical capping domain"/>
    <property type="match status" value="1"/>
</dbReference>
<dbReference type="EMBL" id="JBJKBG010000006">
    <property type="protein sequence ID" value="KAL3734689.1"/>
    <property type="molecule type" value="Genomic_DNA"/>
</dbReference>
<protein>
    <recommendedName>
        <fullName evidence="7">Jasmonate O-methyltransferase</fullName>
    </recommendedName>
</protein>
<dbReference type="AlphaFoldDB" id="A0ABD3K3N7"/>
<proteinExistence type="predicted"/>
<evidence type="ECO:0000256" key="1">
    <source>
        <dbReference type="ARBA" id="ARBA00022603"/>
    </source>
</evidence>
<dbReference type="GO" id="GO:0046872">
    <property type="term" value="F:metal ion binding"/>
    <property type="evidence" value="ECO:0007669"/>
    <property type="project" value="UniProtKB-KW"/>
</dbReference>
<accession>A0ABD3K3N7</accession>
<dbReference type="InterPro" id="IPR042086">
    <property type="entry name" value="MeTrfase_capping"/>
</dbReference>
<dbReference type="PANTHER" id="PTHR31009">
    <property type="entry name" value="S-ADENOSYL-L-METHIONINE:CARBOXYL METHYLTRANSFERASE FAMILY PROTEIN"/>
    <property type="match status" value="1"/>
</dbReference>
<dbReference type="Pfam" id="PF03492">
    <property type="entry name" value="Methyltransf_7"/>
    <property type="match status" value="1"/>
</dbReference>
<keyword evidence="4" id="KW-0460">Magnesium</keyword>
<dbReference type="InterPro" id="IPR029063">
    <property type="entry name" value="SAM-dependent_MTases_sf"/>
</dbReference>
<keyword evidence="6" id="KW-1185">Reference proteome</keyword>
<evidence type="ECO:0000256" key="4">
    <source>
        <dbReference type="ARBA" id="ARBA00022842"/>
    </source>
</evidence>
<evidence type="ECO:0000313" key="5">
    <source>
        <dbReference type="EMBL" id="KAL3734689.1"/>
    </source>
</evidence>
<dbReference type="Gene3D" id="3.40.50.150">
    <property type="entry name" value="Vaccinia Virus protein VP39"/>
    <property type="match status" value="1"/>
</dbReference>
<dbReference type="FunFam" id="3.40.50.150:FF:000794">
    <property type="entry name" value="Jasmonate O-methyltransferase, putative"/>
    <property type="match status" value="1"/>
</dbReference>
<reference evidence="5 6" key="1">
    <citation type="submission" date="2024-11" db="EMBL/GenBank/DDBJ databases">
        <title>Chromosome-level genome assembly of Eucalyptus globulus Labill. provides insights into its genome evolution.</title>
        <authorList>
            <person name="Li X."/>
        </authorList>
    </citation>
    <scope>NUCLEOTIDE SEQUENCE [LARGE SCALE GENOMIC DNA]</scope>
    <source>
        <strain evidence="5">CL2024</strain>
        <tissue evidence="5">Fresh tender leaves</tissue>
    </source>
</reference>
<organism evidence="5 6">
    <name type="scientific">Eucalyptus globulus</name>
    <name type="common">Tasmanian blue gum</name>
    <dbReference type="NCBI Taxonomy" id="34317"/>
    <lineage>
        <taxon>Eukaryota</taxon>
        <taxon>Viridiplantae</taxon>
        <taxon>Streptophyta</taxon>
        <taxon>Embryophyta</taxon>
        <taxon>Tracheophyta</taxon>
        <taxon>Spermatophyta</taxon>
        <taxon>Magnoliopsida</taxon>
        <taxon>eudicotyledons</taxon>
        <taxon>Gunneridae</taxon>
        <taxon>Pentapetalae</taxon>
        <taxon>rosids</taxon>
        <taxon>malvids</taxon>
        <taxon>Myrtales</taxon>
        <taxon>Myrtaceae</taxon>
        <taxon>Myrtoideae</taxon>
        <taxon>Eucalypteae</taxon>
        <taxon>Eucalyptus</taxon>
    </lineage>
</organism>
<dbReference type="GO" id="GO:0032259">
    <property type="term" value="P:methylation"/>
    <property type="evidence" value="ECO:0007669"/>
    <property type="project" value="UniProtKB-KW"/>
</dbReference>
<dbReference type="SUPFAM" id="SSF53335">
    <property type="entry name" value="S-adenosyl-L-methionine-dependent methyltransferases"/>
    <property type="match status" value="1"/>
</dbReference>
<dbReference type="GO" id="GO:0008168">
    <property type="term" value="F:methyltransferase activity"/>
    <property type="evidence" value="ECO:0007669"/>
    <property type="project" value="UniProtKB-KW"/>
</dbReference>
<gene>
    <name evidence="5" type="ORF">ACJRO7_023951</name>
</gene>
<evidence type="ECO:0000256" key="3">
    <source>
        <dbReference type="ARBA" id="ARBA00022723"/>
    </source>
</evidence>
<comment type="caution">
    <text evidence="5">The sequence shown here is derived from an EMBL/GenBank/DDBJ whole genome shotgun (WGS) entry which is preliminary data.</text>
</comment>
<sequence>MTVLHMNKGAGETSYAKNSTLQSKIISVAKPFVEEAILGVLCSDIPESLGIADLGCSSGPNALSVISEAIDIVHAKCVRMSRLSPEIRVYLNDLPSNDFNNIFLSLPEFHKKLKVDKGAGFRPCFVSGVPGSFYGRLFPSKSLHFVHSSSSLHWLSQVPSGLNSEGGPPLNKGKLYISKTSPECVARAYADQFKRDFSRFLGSRSAEMVTAGRMVLTLMGRISNDPSSESAFLWELLSLALLAMASEGLVEETKVDSFDAPYYAPSAEELKCEITNEGSFAIDYLETFEASWDYFGCGEEYVQFSGVRVAKMVRAVVESMLESHFGGGILVVMDELFRRYAEMVDDYLSKNRAKNILAVVSLIRKDAPRSL</sequence>
<keyword evidence="2" id="KW-0808">Transferase</keyword>